<evidence type="ECO:0000256" key="1">
    <source>
        <dbReference type="SAM" id="MobiDB-lite"/>
    </source>
</evidence>
<evidence type="ECO:0000313" key="4">
    <source>
        <dbReference type="Proteomes" id="UP000630445"/>
    </source>
</evidence>
<sequence length="617" mass="68801">MPSFFTMVAARNAPDINGYALFVGRDFMHCSNSGDGGSVLEDCVCMSAMDQYEDREEVSVPRENKSRDLMAWESEPETNSSVQEKRWRQDDIESFGPNAIPNVPKQELEERYSVAEISRAAYMRNHRWRWWSLYWKEAIYDFMIRVNNLRKMSESQILKMAPHEYFTATDCACFRATDGGTELMIRRTLLSRIPFDSDIAIGADIRPLQRKVVDVKFNDVEADEYKKSSLPHKRGLFIKSQIDPNNLSDMSTVVQSGLAASMHAPQGASGSGGKRPRKGNGDRRPPSDKPVIGKKLQVESCTLCKRTDHKTVNCPMGRSTSICDSLPELAVLAGLQPKINPRTIVEKCGSFLTTSGKTVSLIHQSAKEYLEANYTTKLGSGVDQGHAAIRARLIDAMGSILKHNIYALPYPGFKSSDVTPPDPDPLAPIRYSCIFWIGHLQGHGRQPIQGGGAEGHQVTGQGRPTVEPFAWTLVSLMLIEAICDQGGYHGEDEGEARTSKGQDIVFLDQETRLGLLVYVGGVPRNLNGKVDFAVWYEAARDGMGTNLVAIEAKRLGDARKGIPQCLCYMKVNVVSTVMILTEEGLRRTEKQREWFDNKAYQRENHQQACANVRIPAE</sequence>
<organism evidence="3 5">
    <name type="scientific">Aspergillus hiratsukae</name>
    <dbReference type="NCBI Taxonomy" id="1194566"/>
    <lineage>
        <taxon>Eukaryota</taxon>
        <taxon>Fungi</taxon>
        <taxon>Dikarya</taxon>
        <taxon>Ascomycota</taxon>
        <taxon>Pezizomycotina</taxon>
        <taxon>Eurotiomycetes</taxon>
        <taxon>Eurotiomycetidae</taxon>
        <taxon>Eurotiales</taxon>
        <taxon>Aspergillaceae</taxon>
        <taxon>Aspergillus</taxon>
        <taxon>Aspergillus subgen. Fumigati</taxon>
    </lineage>
</organism>
<feature type="compositionally biased region" description="Basic and acidic residues" evidence="1">
    <location>
        <begin position="58"/>
        <end position="70"/>
    </location>
</feature>
<reference evidence="3" key="1">
    <citation type="submission" date="2020-06" db="EMBL/GenBank/DDBJ databases">
        <title>Draft genome sequences of strains closely related to Aspergillus parafelis and Aspergillus hiratsukae.</title>
        <authorList>
            <person name="Dos Santos R.A.C."/>
            <person name="Rivero-Menendez O."/>
            <person name="Steenwyk J.L."/>
            <person name="Mead M.E."/>
            <person name="Goldman G.H."/>
            <person name="Alastruey-Izquierdo A."/>
            <person name="Rokas A."/>
        </authorList>
    </citation>
    <scope>NUCLEOTIDE SEQUENCE</scope>
    <source>
        <strain evidence="2">CNM-CM5793</strain>
        <strain evidence="3">CNM-CM6106</strain>
    </source>
</reference>
<keyword evidence="4" id="KW-1185">Reference proteome</keyword>
<dbReference type="Proteomes" id="UP000630445">
    <property type="component" value="Unassembled WGS sequence"/>
</dbReference>
<evidence type="ECO:0000313" key="3">
    <source>
        <dbReference type="EMBL" id="KAF7171929.1"/>
    </source>
</evidence>
<feature type="region of interest" description="Disordered" evidence="1">
    <location>
        <begin position="262"/>
        <end position="292"/>
    </location>
</feature>
<evidence type="ECO:0000313" key="2">
    <source>
        <dbReference type="EMBL" id="KAF7119223.1"/>
    </source>
</evidence>
<name>A0A8H6V1H9_9EURO</name>
<feature type="region of interest" description="Disordered" evidence="1">
    <location>
        <begin position="58"/>
        <end position="86"/>
    </location>
</feature>
<dbReference type="Proteomes" id="UP000662466">
    <property type="component" value="Unassembled WGS sequence"/>
</dbReference>
<protein>
    <submittedName>
        <fullName evidence="3">Uncharacterized protein</fullName>
    </submittedName>
</protein>
<proteinExistence type="predicted"/>
<comment type="caution">
    <text evidence="3">The sequence shown here is derived from an EMBL/GenBank/DDBJ whole genome shotgun (WGS) entry which is preliminary data.</text>
</comment>
<dbReference type="EMBL" id="JACBAF010001896">
    <property type="protein sequence ID" value="KAF7171929.1"/>
    <property type="molecule type" value="Genomic_DNA"/>
</dbReference>
<dbReference type="OrthoDB" id="4510510at2759"/>
<dbReference type="AlphaFoldDB" id="A0A8H6V1H9"/>
<dbReference type="EMBL" id="JACBAD010002048">
    <property type="protein sequence ID" value="KAF7119223.1"/>
    <property type="molecule type" value="Genomic_DNA"/>
</dbReference>
<evidence type="ECO:0000313" key="5">
    <source>
        <dbReference type="Proteomes" id="UP000662466"/>
    </source>
</evidence>
<gene>
    <name evidence="2" type="ORF">CNMCM5793_008968</name>
    <name evidence="3" type="ORF">CNMCM6106_006257</name>
</gene>
<accession>A0A8H6V1H9</accession>